<dbReference type="Pfam" id="PF12844">
    <property type="entry name" value="HTH_19"/>
    <property type="match status" value="1"/>
</dbReference>
<evidence type="ECO:0000259" key="1">
    <source>
        <dbReference type="PROSITE" id="PS50943"/>
    </source>
</evidence>
<dbReference type="SUPFAM" id="SSF47413">
    <property type="entry name" value="lambda repressor-like DNA-binding domains"/>
    <property type="match status" value="1"/>
</dbReference>
<protein>
    <submittedName>
        <fullName evidence="2">Helix-turn-helix domain protein</fullName>
    </submittedName>
</protein>
<proteinExistence type="predicted"/>
<dbReference type="Gene3D" id="1.10.260.40">
    <property type="entry name" value="lambda repressor-like DNA-binding domains"/>
    <property type="match status" value="1"/>
</dbReference>
<dbReference type="PROSITE" id="PS50943">
    <property type="entry name" value="HTH_CROC1"/>
    <property type="match status" value="1"/>
</dbReference>
<feature type="domain" description="HTH cro/C1-type" evidence="1">
    <location>
        <begin position="31"/>
        <end position="65"/>
    </location>
</feature>
<dbReference type="STRING" id="663278.Ethha_0071"/>
<evidence type="ECO:0000313" key="3">
    <source>
        <dbReference type="Proteomes" id="UP000001551"/>
    </source>
</evidence>
<dbReference type="GO" id="GO:0003677">
    <property type="term" value="F:DNA binding"/>
    <property type="evidence" value="ECO:0007669"/>
    <property type="project" value="InterPro"/>
</dbReference>
<dbReference type="AlphaFoldDB" id="E6U5J4"/>
<gene>
    <name evidence="2" type="ordered locus">Ethha_0071</name>
</gene>
<dbReference type="HOGENOM" id="CLU_066192_4_0_9"/>
<keyword evidence="3" id="KW-1185">Reference proteome</keyword>
<accession>E6U5J4</accession>
<name>E6U5J4_ETHHY</name>
<dbReference type="EMBL" id="CP002400">
    <property type="protein sequence ID" value="ADU25661.1"/>
    <property type="molecule type" value="Genomic_DNA"/>
</dbReference>
<reference evidence="2 3" key="1">
    <citation type="submission" date="2010-12" db="EMBL/GenBank/DDBJ databases">
        <title>Complete sequence of Ethanoligenens harbinense YUAN-3.</title>
        <authorList>
            <person name="Lucas S."/>
            <person name="Copeland A."/>
            <person name="Lapidus A."/>
            <person name="Cheng J.-F."/>
            <person name="Bruce D."/>
            <person name="Goodwin L."/>
            <person name="Pitluck S."/>
            <person name="Chertkov O."/>
            <person name="Misra M."/>
            <person name="Detter J.C."/>
            <person name="Han C."/>
            <person name="Tapia R."/>
            <person name="Land M."/>
            <person name="Hauser L."/>
            <person name="Jeffries C."/>
            <person name="Kyrpides N."/>
            <person name="Ivanova N."/>
            <person name="Mikhailova N."/>
            <person name="Wang A."/>
            <person name="Mouttaki H."/>
            <person name="He Z."/>
            <person name="Zhou J."/>
            <person name="Hemme C.L."/>
            <person name="Woyke T."/>
        </authorList>
    </citation>
    <scope>NUCLEOTIDE SEQUENCE [LARGE SCALE GENOMIC DNA]</scope>
    <source>
        <strain evidence="3">DSM 18485 / JCM 12961 / CGMCC 1.5033 / YUAN-3</strain>
    </source>
</reference>
<evidence type="ECO:0000313" key="2">
    <source>
        <dbReference type="EMBL" id="ADU25661.1"/>
    </source>
</evidence>
<dbReference type="InterPro" id="IPR001387">
    <property type="entry name" value="Cro/C1-type_HTH"/>
</dbReference>
<dbReference type="RefSeq" id="WP_013484042.1">
    <property type="nucleotide sequence ID" value="NC_014828.1"/>
</dbReference>
<dbReference type="CDD" id="cd00093">
    <property type="entry name" value="HTH_XRE"/>
    <property type="match status" value="1"/>
</dbReference>
<dbReference type="SMART" id="SM00530">
    <property type="entry name" value="HTH_XRE"/>
    <property type="match status" value="1"/>
</dbReference>
<dbReference type="eggNOG" id="COG1396">
    <property type="taxonomic scope" value="Bacteria"/>
</dbReference>
<dbReference type="KEGG" id="eha:Ethha_0071"/>
<dbReference type="InterPro" id="IPR010982">
    <property type="entry name" value="Lambda_DNA-bd_dom_sf"/>
</dbReference>
<dbReference type="Proteomes" id="UP000001551">
    <property type="component" value="Chromosome"/>
</dbReference>
<organism evidence="2 3">
    <name type="scientific">Ethanoligenens harbinense (strain DSM 18485 / JCM 12961 / CGMCC 1.5033 / YUAN-3)</name>
    <dbReference type="NCBI Taxonomy" id="663278"/>
    <lineage>
        <taxon>Bacteria</taxon>
        <taxon>Bacillati</taxon>
        <taxon>Bacillota</taxon>
        <taxon>Clostridia</taxon>
        <taxon>Eubacteriales</taxon>
        <taxon>Oscillospiraceae</taxon>
        <taxon>Ethanoligenens</taxon>
    </lineage>
</organism>
<sequence length="140" mass="15398">MSKASDCAKRIKLLAKNTGISVNKLLIDCKISKSLIYDMEKRSAMPSADKLLKIADYFKVSVDYLLSGEDTPKAPPARDPEEAEIDSQITGIKYALSSLDRDAIGDLTMGEKKDVLKFINFLKSQRPDAKKKEGESGDAP</sequence>